<proteinExistence type="predicted"/>
<feature type="domain" description="Methyltransferase FkbM" evidence="1">
    <location>
        <begin position="124"/>
        <end position="231"/>
    </location>
</feature>
<organism evidence="2">
    <name type="scientific">marine metagenome</name>
    <dbReference type="NCBI Taxonomy" id="408172"/>
    <lineage>
        <taxon>unclassified sequences</taxon>
        <taxon>metagenomes</taxon>
        <taxon>ecological metagenomes</taxon>
    </lineage>
</organism>
<dbReference type="SUPFAM" id="SSF53335">
    <property type="entry name" value="S-adenosyl-L-methionine-dependent methyltransferases"/>
    <property type="match status" value="1"/>
</dbReference>
<dbReference type="InterPro" id="IPR006342">
    <property type="entry name" value="FkbM_mtfrase"/>
</dbReference>
<evidence type="ECO:0000259" key="1">
    <source>
        <dbReference type="Pfam" id="PF05050"/>
    </source>
</evidence>
<dbReference type="EMBL" id="UINC01090711">
    <property type="protein sequence ID" value="SVC42894.1"/>
    <property type="molecule type" value="Genomic_DNA"/>
</dbReference>
<protein>
    <recommendedName>
        <fullName evidence="1">Methyltransferase FkbM domain-containing protein</fullName>
    </recommendedName>
</protein>
<accession>A0A382M1L9</accession>
<dbReference type="Pfam" id="PF05050">
    <property type="entry name" value="Methyltransf_21"/>
    <property type="match status" value="1"/>
</dbReference>
<dbReference type="AlphaFoldDB" id="A0A382M1L9"/>
<evidence type="ECO:0000313" key="2">
    <source>
        <dbReference type="EMBL" id="SVC42894.1"/>
    </source>
</evidence>
<reference evidence="2" key="1">
    <citation type="submission" date="2018-05" db="EMBL/GenBank/DDBJ databases">
        <authorList>
            <person name="Lanie J.A."/>
            <person name="Ng W.-L."/>
            <person name="Kazmierczak K.M."/>
            <person name="Andrzejewski T.M."/>
            <person name="Davidsen T.M."/>
            <person name="Wayne K.J."/>
            <person name="Tettelin H."/>
            <person name="Glass J.I."/>
            <person name="Rusch D."/>
            <person name="Podicherti R."/>
            <person name="Tsui H.-C.T."/>
            <person name="Winkler M.E."/>
        </authorList>
    </citation>
    <scope>NUCLEOTIDE SEQUENCE</scope>
</reference>
<dbReference type="Gene3D" id="3.40.50.150">
    <property type="entry name" value="Vaccinia Virus protein VP39"/>
    <property type="match status" value="1"/>
</dbReference>
<dbReference type="NCBIfam" id="TIGR01444">
    <property type="entry name" value="fkbM_fam"/>
    <property type="match status" value="1"/>
</dbReference>
<sequence>MFFTNKRKSIMFSNRLFNLLGYKAIYLTHCRIRKKNPSPVNIPIFGKIKTYHEIANIHDNFAVGELRDEVIEAHLSQEKNPIVVDCGVNVGITVRWWLNGLSNNNLRVIGIDMIDETHKFTINSLIEANINPERYQYHVAALWGHGNATFNIDVEDPLYGETNVFQTSEGKNLRTIQSKTIDDLLVGTSLKKIDLLKIDIEGAGASALEGGLEILKVTKHVVIELHNEEERKKSTKLLLGNGFYLRKSVGRHLWWERV</sequence>
<name>A0A382M1L9_9ZZZZ</name>
<gene>
    <name evidence="2" type="ORF">METZ01_LOCUS295748</name>
</gene>
<dbReference type="InterPro" id="IPR029063">
    <property type="entry name" value="SAM-dependent_MTases_sf"/>
</dbReference>